<comment type="caution">
    <text evidence="4">The sequence shown here is derived from an EMBL/GenBank/DDBJ whole genome shotgun (WGS) entry which is preliminary data.</text>
</comment>
<dbReference type="PANTHER" id="PTHR24126">
    <property type="entry name" value="ANKYRIN REPEAT, PH AND SEC7 DOMAIN CONTAINING PROTEIN SECG-RELATED"/>
    <property type="match status" value="1"/>
</dbReference>
<dbReference type="InterPro" id="IPR002110">
    <property type="entry name" value="Ankyrin_rpt"/>
</dbReference>
<name>A0A9W9UZL3_9EURO</name>
<evidence type="ECO:0000313" key="4">
    <source>
        <dbReference type="EMBL" id="KAJ5360701.1"/>
    </source>
</evidence>
<proteinExistence type="predicted"/>
<dbReference type="Gene3D" id="1.25.40.20">
    <property type="entry name" value="Ankyrin repeat-containing domain"/>
    <property type="match status" value="2"/>
</dbReference>
<dbReference type="PROSITE" id="PS50088">
    <property type="entry name" value="ANK_REPEAT"/>
    <property type="match status" value="1"/>
</dbReference>
<reference evidence="4" key="2">
    <citation type="journal article" date="2023" name="IMA Fungus">
        <title>Comparative genomic study of the Penicillium genus elucidates a diverse pangenome and 15 lateral gene transfer events.</title>
        <authorList>
            <person name="Petersen C."/>
            <person name="Sorensen T."/>
            <person name="Nielsen M.R."/>
            <person name="Sondergaard T.E."/>
            <person name="Sorensen J.L."/>
            <person name="Fitzpatrick D.A."/>
            <person name="Frisvad J.C."/>
            <person name="Nielsen K.L."/>
        </authorList>
    </citation>
    <scope>NUCLEOTIDE SEQUENCE</scope>
    <source>
        <strain evidence="4">IBT 3081</strain>
    </source>
</reference>
<dbReference type="PANTHER" id="PTHR24126:SF53">
    <property type="entry name" value="CYCLIN-DEPENDENT KINASE 4 INHIBITOR D"/>
    <property type="match status" value="1"/>
</dbReference>
<evidence type="ECO:0000313" key="5">
    <source>
        <dbReference type="Proteomes" id="UP001147752"/>
    </source>
</evidence>
<reference evidence="4" key="1">
    <citation type="submission" date="2022-12" db="EMBL/GenBank/DDBJ databases">
        <authorList>
            <person name="Petersen C."/>
        </authorList>
    </citation>
    <scope>NUCLEOTIDE SEQUENCE</scope>
    <source>
        <strain evidence="4">IBT 3081</strain>
    </source>
</reference>
<dbReference type="Proteomes" id="UP001147752">
    <property type="component" value="Unassembled WGS sequence"/>
</dbReference>
<dbReference type="GO" id="GO:0006357">
    <property type="term" value="P:regulation of transcription by RNA polymerase II"/>
    <property type="evidence" value="ECO:0007669"/>
    <property type="project" value="TreeGrafter"/>
</dbReference>
<evidence type="ECO:0000256" key="3">
    <source>
        <dbReference type="PROSITE-ProRule" id="PRU00023"/>
    </source>
</evidence>
<dbReference type="GO" id="GO:0005634">
    <property type="term" value="C:nucleus"/>
    <property type="evidence" value="ECO:0007669"/>
    <property type="project" value="TreeGrafter"/>
</dbReference>
<dbReference type="OrthoDB" id="539213at2759"/>
<dbReference type="GO" id="GO:0061629">
    <property type="term" value="F:RNA polymerase II-specific DNA-binding transcription factor binding"/>
    <property type="evidence" value="ECO:0007669"/>
    <property type="project" value="TreeGrafter"/>
</dbReference>
<evidence type="ECO:0000256" key="2">
    <source>
        <dbReference type="ARBA" id="ARBA00023043"/>
    </source>
</evidence>
<dbReference type="SUPFAM" id="SSF48403">
    <property type="entry name" value="Ankyrin repeat"/>
    <property type="match status" value="1"/>
</dbReference>
<sequence length="628" mass="70679">MRDCISYDHPDGPQESEIFARAIVRGDLEAVKDHLCAAVDPNSYIIAARYMLTDPSKGELSSDLQPWLESIRSSNTALILAFASGVNDTKLEGFAFALGYCTLETMQAFIDAGIDLNKTSLLGNTVAHAIALQNSQEIFDLVAPHLTPETMTSISSFYRMPLHMALKQRSPNLVMRFIDAGADINPLDRRMDIALWTALKQEHFRIARLILGKYANSPLQAYIGGRELLAATSTEKYDIIQTLMDRGVSKEQDERDEVTPLVGAVRTRRLGIVKLAYERGPTRPFLRHNPGKLYSPSAYAGALGTGSRSRAVLDYLDGIIDNEFSDPQTLPRAESDTHADMARKIMEAMSDLLHWGECFFWDECFFGDSFGVRFDLINQIALHILPLAGADLNSVRICELVEKARNIFPDKQAMPSKKQKLTEALKVFPRDECEISLWTQRPLYGMNVMLHSANGKMKDKLIQLTCGISAAGEALPDTGDELIERISDRLGPGPYRTMWAVVQAIKYLESTEKAEEGGWTGSYESCQLEKAILRLLRTVREESDPERRALFLETLEAVIQHHITDRLDMENNAELDRAGTIYKVPPGVEERSRKLTETLHLFYQLARENIDDKQMDRLMLVISRLLRF</sequence>
<dbReference type="InterPro" id="IPR036770">
    <property type="entry name" value="Ankyrin_rpt-contain_sf"/>
</dbReference>
<dbReference type="SMART" id="SM00248">
    <property type="entry name" value="ANK"/>
    <property type="match status" value="4"/>
</dbReference>
<dbReference type="AlphaFoldDB" id="A0A9W9UZL3"/>
<keyword evidence="2 3" id="KW-0040">ANK repeat</keyword>
<feature type="repeat" description="ANK" evidence="3">
    <location>
        <begin position="157"/>
        <end position="189"/>
    </location>
</feature>
<dbReference type="RefSeq" id="XP_056576187.1">
    <property type="nucleotide sequence ID" value="XM_056727615.1"/>
</dbReference>
<organism evidence="4 5">
    <name type="scientific">Penicillium concentricum</name>
    <dbReference type="NCBI Taxonomy" id="293559"/>
    <lineage>
        <taxon>Eukaryota</taxon>
        <taxon>Fungi</taxon>
        <taxon>Dikarya</taxon>
        <taxon>Ascomycota</taxon>
        <taxon>Pezizomycotina</taxon>
        <taxon>Eurotiomycetes</taxon>
        <taxon>Eurotiomycetidae</taxon>
        <taxon>Eurotiales</taxon>
        <taxon>Aspergillaceae</taxon>
        <taxon>Penicillium</taxon>
    </lineage>
</organism>
<accession>A0A9W9UZL3</accession>
<dbReference type="EMBL" id="JAPZBT010000004">
    <property type="protein sequence ID" value="KAJ5360701.1"/>
    <property type="molecule type" value="Genomic_DNA"/>
</dbReference>
<keyword evidence="1" id="KW-0677">Repeat</keyword>
<protein>
    <submittedName>
        <fullName evidence="4">Uncharacterized protein</fullName>
    </submittedName>
</protein>
<dbReference type="GeneID" id="81466798"/>
<gene>
    <name evidence="4" type="ORF">N7517_009892</name>
</gene>
<keyword evidence="5" id="KW-1185">Reference proteome</keyword>
<evidence type="ECO:0000256" key="1">
    <source>
        <dbReference type="ARBA" id="ARBA00022737"/>
    </source>
</evidence>